<dbReference type="InterPro" id="IPR036890">
    <property type="entry name" value="HATPase_C_sf"/>
</dbReference>
<evidence type="ECO:0000259" key="11">
    <source>
        <dbReference type="PROSITE" id="PS50110"/>
    </source>
</evidence>
<dbReference type="Pfam" id="PF00072">
    <property type="entry name" value="Response_reg"/>
    <property type="match status" value="1"/>
</dbReference>
<dbReference type="Gene3D" id="3.40.50.2300">
    <property type="match status" value="1"/>
</dbReference>
<evidence type="ECO:0000256" key="2">
    <source>
        <dbReference type="ARBA" id="ARBA00004236"/>
    </source>
</evidence>
<name>A0ABP6PIP1_9ACTN</name>
<dbReference type="InterPro" id="IPR001932">
    <property type="entry name" value="PPM-type_phosphatase-like_dom"/>
</dbReference>
<dbReference type="Pfam" id="PF02518">
    <property type="entry name" value="HATPase_c"/>
    <property type="match status" value="1"/>
</dbReference>
<protein>
    <recommendedName>
        <fullName evidence="3">histidine kinase</fullName>
        <ecNumber evidence="3">2.7.13.3</ecNumber>
    </recommendedName>
</protein>
<dbReference type="Pfam" id="PF13185">
    <property type="entry name" value="GAF_2"/>
    <property type="match status" value="3"/>
</dbReference>
<dbReference type="SUPFAM" id="SSF81606">
    <property type="entry name" value="PP2C-like"/>
    <property type="match status" value="1"/>
</dbReference>
<dbReference type="EC" id="2.7.13.3" evidence="3"/>
<keyword evidence="5" id="KW-0808">Transferase</keyword>
<dbReference type="PROSITE" id="PS50113">
    <property type="entry name" value="PAC"/>
    <property type="match status" value="1"/>
</dbReference>
<feature type="domain" description="PAS" evidence="12">
    <location>
        <begin position="755"/>
        <end position="825"/>
    </location>
</feature>
<dbReference type="SMART" id="SM00065">
    <property type="entry name" value="GAF"/>
    <property type="match status" value="3"/>
</dbReference>
<feature type="region of interest" description="Disordered" evidence="9">
    <location>
        <begin position="1579"/>
        <end position="1607"/>
    </location>
</feature>
<evidence type="ECO:0000259" key="10">
    <source>
        <dbReference type="PROSITE" id="PS50109"/>
    </source>
</evidence>
<dbReference type="PROSITE" id="PS50801">
    <property type="entry name" value="STAS"/>
    <property type="match status" value="1"/>
</dbReference>
<dbReference type="Pfam" id="PF00512">
    <property type="entry name" value="HisKA"/>
    <property type="match status" value="1"/>
</dbReference>
<feature type="domain" description="Histidine kinase" evidence="10">
    <location>
        <begin position="355"/>
        <end position="573"/>
    </location>
</feature>
<evidence type="ECO:0000256" key="1">
    <source>
        <dbReference type="ARBA" id="ARBA00000085"/>
    </source>
</evidence>
<dbReference type="SMART" id="SM00331">
    <property type="entry name" value="PP2C_SIG"/>
    <property type="match status" value="1"/>
</dbReference>
<dbReference type="SMART" id="SM00091">
    <property type="entry name" value="PAS"/>
    <property type="match status" value="1"/>
</dbReference>
<dbReference type="PRINTS" id="PR00344">
    <property type="entry name" value="BCTRLSENSOR"/>
</dbReference>
<dbReference type="CDD" id="cd17574">
    <property type="entry name" value="REC_OmpR"/>
    <property type="match status" value="1"/>
</dbReference>
<evidence type="ECO:0000256" key="4">
    <source>
        <dbReference type="ARBA" id="ARBA00022553"/>
    </source>
</evidence>
<dbReference type="SUPFAM" id="SSF55874">
    <property type="entry name" value="ATPase domain of HSP90 chaperone/DNA topoisomerase II/histidine kinase"/>
    <property type="match status" value="2"/>
</dbReference>
<evidence type="ECO:0000259" key="13">
    <source>
        <dbReference type="PROSITE" id="PS50113"/>
    </source>
</evidence>
<dbReference type="SUPFAM" id="SSF55785">
    <property type="entry name" value="PYP-like sensor domain (PAS domain)"/>
    <property type="match status" value="1"/>
</dbReference>
<dbReference type="InterPro" id="IPR004358">
    <property type="entry name" value="Sig_transdc_His_kin-like_C"/>
</dbReference>
<dbReference type="Pfam" id="PF08447">
    <property type="entry name" value="PAS_3"/>
    <property type="match status" value="1"/>
</dbReference>
<keyword evidence="4 8" id="KW-0597">Phosphoprotein</keyword>
<dbReference type="SMART" id="SM00388">
    <property type="entry name" value="HisKA"/>
    <property type="match status" value="1"/>
</dbReference>
<gene>
    <name evidence="16" type="ORF">GCM10010531_36650</name>
</gene>
<proteinExistence type="predicted"/>
<dbReference type="PROSITE" id="PS50112">
    <property type="entry name" value="PAS"/>
    <property type="match status" value="1"/>
</dbReference>
<dbReference type="InterPro" id="IPR058548">
    <property type="entry name" value="MlaB-like_STAS"/>
</dbReference>
<evidence type="ECO:0000256" key="8">
    <source>
        <dbReference type="PROSITE-ProRule" id="PRU00169"/>
    </source>
</evidence>
<keyword evidence="6" id="KW-0418">Kinase</keyword>
<evidence type="ECO:0000313" key="17">
    <source>
        <dbReference type="Proteomes" id="UP001499924"/>
    </source>
</evidence>
<dbReference type="InterPro" id="IPR013655">
    <property type="entry name" value="PAS_fold_3"/>
</dbReference>
<dbReference type="InterPro" id="IPR003594">
    <property type="entry name" value="HATPase_dom"/>
</dbReference>
<dbReference type="SMART" id="SM00086">
    <property type="entry name" value="PAC"/>
    <property type="match status" value="2"/>
</dbReference>
<dbReference type="PROSITE" id="PS50110">
    <property type="entry name" value="RESPONSE_REGULATORY"/>
    <property type="match status" value="1"/>
</dbReference>
<feature type="domain" description="Response regulatory" evidence="11">
    <location>
        <begin position="631"/>
        <end position="746"/>
    </location>
</feature>
<feature type="domain" description="PAC" evidence="13">
    <location>
        <begin position="828"/>
        <end position="879"/>
    </location>
</feature>
<dbReference type="Pfam" id="PF07228">
    <property type="entry name" value="SpoIIE"/>
    <property type="match status" value="1"/>
</dbReference>
<comment type="subcellular location">
    <subcellularLocation>
        <location evidence="2">Cell membrane</location>
    </subcellularLocation>
</comment>
<dbReference type="CDD" id="cd16922">
    <property type="entry name" value="HATPase_EvgS-ArcB-TorS-like"/>
    <property type="match status" value="1"/>
</dbReference>
<dbReference type="InterPro" id="IPR001610">
    <property type="entry name" value="PAC"/>
</dbReference>
<dbReference type="CDD" id="cd07043">
    <property type="entry name" value="STAS_anti-anti-sigma_factors"/>
    <property type="match status" value="1"/>
</dbReference>
<dbReference type="SMART" id="SM00387">
    <property type="entry name" value="HATPase_c"/>
    <property type="match status" value="2"/>
</dbReference>
<sequence>MSGEIPQRSLFTNGGDLGRAMAARDWAQTPLGAPDTWPAGLRSAVRIVLTSRFSMWAAWGPELVAFYNDAYMRDTLQAKHPWALGRPAREMWAEIWDDIGPRIQSVLDTGVATWDEDLLLFLERSGYAEETYHTFSYSPLDGDDGRTEGMLCVVTENTQRVVGERRMANLRDLAAAIADTRTEADVLAAVAAQLGHNLADLPFSVTYLFDEAGTARLGSAAGIEPGSAAVPRTLAADDPHPTWPLDRLLAGELVLLDDLGDRFADLPTGAWQQPPTQAAAVPVVSAAQGRSRVSGFLVVGLNPHRRWDDAYRGFLELVAGQIASGLVNAGSYEAERRRAEALAELDRAKTDFFSNVSHEFRTPLTLIMGPIAELRATPELTAEPRVREELEVIERNALRLGKLVNTLLDFSRLQAGRIDARFEPVDLAEATAELASVFRSAVDRAGLTFTVDCAPLDQPVHIDRDMWEKVVLNLLSNALKFTFTGGITVRLRQVEGRAQLTVTDTGTGIPAAELPRLFERFHRVANARSRSGEGSGIGLAMVRELVTLHGGTIEAQSAPDVGTTFTVTIPFGTAHLPADRLAQPAPGAPAVSAGAAPFVAEALRWLPAAGQEDATAAGTAPVSAAGGGSGRVLVADDNADMREYLQRLLTPHYSVASVSDGRAALEAALTDPPDLLISDVMMPGLDGMQLLAALRGDVRTARVPVVLLSARAGQAAAVEGLAAGADDYLVKPFSAQELLARVSAHLTLGRARRAAEERFTAMADLAPALIWVADPDGGRIFVNQGWSQFTGRPVAAELDRGWEERLHPEDAPRYLAVVGAAAERREGWEVEFRLRRSDGAYHWLLERAVPIGSGADFAGFVGSCTDINARFRETERQMLLAEVGAVLDRATGVEEQMTALSRLVVDRRLAEICGVTLVGDDGRLRVAGIAAPDAATEQALLAMDPHDGLGPAAVATGRSVVQVLPDTHPAAGDSTDTHPVAVRSAMAVPLSVRGRVLAVLGLGRRGDAPPYNDDDRDLVEELAARAALAVDNAMLLAEERAAARRLALLQQATAELSAATTPLEVGAAAAGHIRQLTGPDSRVGVYELDASHRALIALTISGGTEEGQRLWGSIPLGAPLAVTAAVTERRPLWIEDLADRPAGPRPLAPELVASLRAYGLAATVALPLTVAGRVVGVIGIGFSSVQRFTPTERAMLLAVAEQCAQALDRARLYRAEQGIAETLQRSLLPARLPDVERLALAARYVPGAEGTQAGGDWYDVVELDDDRVAIAVGDVVGQGPAAAAVMGQLRSALSTALLQGCAPAEALELLDRFAARLPGALASTAACLIVDAPAGTVRWAAAGHPPALLVSTSGASRFLDGVGSGAVLGAPGRAPYTEGSAEIEPGTTLLLYTDGLVERRGELLDEGLARVRSVAARHAAADPVRLTGRLLSDVLADTDQPDDVAVIAARLLPDPLAERMPADPARLAVVRRAVSAWASATGLPAELAEDLQLALGEALANAVEHAYTDGGTGECEYRVARVRDGGVHVEVVDTGTWRPPPEDRGFRGRGLELISALAQDVEVAHGEDTARGSGTRVRFRFPPVTVDPGAADTPGRPPAPPVRSYDDEEPARLVAEEEAGGLRLTVSGELDAATAGPIGEQLLRALGELPPGVAVVLDLRPTTYLASAGVGVVLQARAQAAAGGLPFHVRTAVGTVPHRILGLAGLAELLAPHGATRGGGRHGSAPVTGS</sequence>
<dbReference type="PANTHER" id="PTHR43547:SF2">
    <property type="entry name" value="HYBRID SIGNAL TRANSDUCTION HISTIDINE KINASE C"/>
    <property type="match status" value="1"/>
</dbReference>
<evidence type="ECO:0000256" key="6">
    <source>
        <dbReference type="ARBA" id="ARBA00022777"/>
    </source>
</evidence>
<dbReference type="RefSeq" id="WP_344690470.1">
    <property type="nucleotide sequence ID" value="NZ_BAAAVV010000011.1"/>
</dbReference>
<dbReference type="Gene3D" id="3.60.40.10">
    <property type="entry name" value="PPM-type phosphatase domain"/>
    <property type="match status" value="1"/>
</dbReference>
<dbReference type="InterPro" id="IPR000014">
    <property type="entry name" value="PAS"/>
</dbReference>
<dbReference type="InterPro" id="IPR036097">
    <property type="entry name" value="HisK_dim/P_sf"/>
</dbReference>
<dbReference type="SUPFAM" id="SSF52091">
    <property type="entry name" value="SpoIIaa-like"/>
    <property type="match status" value="1"/>
</dbReference>
<dbReference type="Pfam" id="PF13581">
    <property type="entry name" value="HATPase_c_2"/>
    <property type="match status" value="1"/>
</dbReference>
<dbReference type="SUPFAM" id="SSF55781">
    <property type="entry name" value="GAF domain-like"/>
    <property type="match status" value="3"/>
</dbReference>
<dbReference type="SMART" id="SM00448">
    <property type="entry name" value="REC"/>
    <property type="match status" value="1"/>
</dbReference>
<dbReference type="Proteomes" id="UP001499924">
    <property type="component" value="Unassembled WGS sequence"/>
</dbReference>
<dbReference type="InterPro" id="IPR011006">
    <property type="entry name" value="CheY-like_superfamily"/>
</dbReference>
<dbReference type="SUPFAM" id="SSF52172">
    <property type="entry name" value="CheY-like"/>
    <property type="match status" value="1"/>
</dbReference>
<evidence type="ECO:0000256" key="3">
    <source>
        <dbReference type="ARBA" id="ARBA00012438"/>
    </source>
</evidence>
<dbReference type="PROSITE" id="PS51746">
    <property type="entry name" value="PPM_2"/>
    <property type="match status" value="1"/>
</dbReference>
<evidence type="ECO:0000259" key="14">
    <source>
        <dbReference type="PROSITE" id="PS50801"/>
    </source>
</evidence>
<dbReference type="InterPro" id="IPR001789">
    <property type="entry name" value="Sig_transdc_resp-reg_receiver"/>
</dbReference>
<feature type="domain" description="STAS" evidence="14">
    <location>
        <begin position="1611"/>
        <end position="1710"/>
    </location>
</feature>
<dbReference type="InterPro" id="IPR000700">
    <property type="entry name" value="PAS-assoc_C"/>
</dbReference>
<dbReference type="InterPro" id="IPR036513">
    <property type="entry name" value="STAS_dom_sf"/>
</dbReference>
<evidence type="ECO:0000256" key="9">
    <source>
        <dbReference type="SAM" id="MobiDB-lite"/>
    </source>
</evidence>
<dbReference type="SUPFAM" id="SSF47384">
    <property type="entry name" value="Homodimeric domain of signal transducing histidine kinase"/>
    <property type="match status" value="1"/>
</dbReference>
<accession>A0ABP6PIP1</accession>
<dbReference type="Gene3D" id="3.30.450.20">
    <property type="entry name" value="PAS domain"/>
    <property type="match status" value="2"/>
</dbReference>
<evidence type="ECO:0000256" key="7">
    <source>
        <dbReference type="ARBA" id="ARBA00023012"/>
    </source>
</evidence>
<keyword evidence="7" id="KW-0902">Two-component regulatory system</keyword>
<dbReference type="Gene3D" id="1.10.287.130">
    <property type="match status" value="1"/>
</dbReference>
<organism evidence="16 17">
    <name type="scientific">Blastococcus jejuensis</name>
    <dbReference type="NCBI Taxonomy" id="351224"/>
    <lineage>
        <taxon>Bacteria</taxon>
        <taxon>Bacillati</taxon>
        <taxon>Actinomycetota</taxon>
        <taxon>Actinomycetes</taxon>
        <taxon>Geodermatophilales</taxon>
        <taxon>Geodermatophilaceae</taxon>
        <taxon>Blastococcus</taxon>
    </lineage>
</organism>
<dbReference type="Gene3D" id="3.30.450.40">
    <property type="match status" value="3"/>
</dbReference>
<dbReference type="CDD" id="cd00082">
    <property type="entry name" value="HisKA"/>
    <property type="match status" value="1"/>
</dbReference>
<evidence type="ECO:0000256" key="5">
    <source>
        <dbReference type="ARBA" id="ARBA00022679"/>
    </source>
</evidence>
<dbReference type="InterPro" id="IPR036457">
    <property type="entry name" value="PPM-type-like_dom_sf"/>
</dbReference>
<comment type="catalytic activity">
    <reaction evidence="1">
        <text>ATP + protein L-histidine = ADP + protein N-phospho-L-histidine.</text>
        <dbReference type="EC" id="2.7.13.3"/>
    </reaction>
</comment>
<evidence type="ECO:0000313" key="16">
    <source>
        <dbReference type="EMBL" id="GAA3179306.1"/>
    </source>
</evidence>
<dbReference type="Gene3D" id="3.30.750.24">
    <property type="entry name" value="STAS domain"/>
    <property type="match status" value="1"/>
</dbReference>
<dbReference type="InterPro" id="IPR002645">
    <property type="entry name" value="STAS_dom"/>
</dbReference>
<dbReference type="InterPro" id="IPR003018">
    <property type="entry name" value="GAF"/>
</dbReference>
<dbReference type="CDD" id="cd00130">
    <property type="entry name" value="PAS"/>
    <property type="match status" value="1"/>
</dbReference>
<keyword evidence="17" id="KW-1185">Reference proteome</keyword>
<comment type="caution">
    <text evidence="16">The sequence shown here is derived from an EMBL/GenBank/DDBJ whole genome shotgun (WGS) entry which is preliminary data.</text>
</comment>
<dbReference type="PROSITE" id="PS50109">
    <property type="entry name" value="HIS_KIN"/>
    <property type="match status" value="1"/>
</dbReference>
<dbReference type="InterPro" id="IPR003661">
    <property type="entry name" value="HisK_dim/P_dom"/>
</dbReference>
<dbReference type="InterPro" id="IPR005467">
    <property type="entry name" value="His_kinase_dom"/>
</dbReference>
<evidence type="ECO:0000259" key="15">
    <source>
        <dbReference type="PROSITE" id="PS51746"/>
    </source>
</evidence>
<dbReference type="PANTHER" id="PTHR43547">
    <property type="entry name" value="TWO-COMPONENT HISTIDINE KINASE"/>
    <property type="match status" value="1"/>
</dbReference>
<dbReference type="InterPro" id="IPR035965">
    <property type="entry name" value="PAS-like_dom_sf"/>
</dbReference>
<dbReference type="InterPro" id="IPR029016">
    <property type="entry name" value="GAF-like_dom_sf"/>
</dbReference>
<dbReference type="EMBL" id="BAAAVV010000011">
    <property type="protein sequence ID" value="GAA3179306.1"/>
    <property type="molecule type" value="Genomic_DNA"/>
</dbReference>
<dbReference type="Gene3D" id="3.30.565.10">
    <property type="entry name" value="Histidine kinase-like ATPase, C-terminal domain"/>
    <property type="match status" value="2"/>
</dbReference>
<evidence type="ECO:0000259" key="12">
    <source>
        <dbReference type="PROSITE" id="PS50112"/>
    </source>
</evidence>
<dbReference type="Pfam" id="PF13466">
    <property type="entry name" value="STAS_2"/>
    <property type="match status" value="1"/>
</dbReference>
<dbReference type="CDD" id="cd16936">
    <property type="entry name" value="HATPase_RsbW-like"/>
    <property type="match status" value="1"/>
</dbReference>
<feature type="domain" description="PPM-type phosphatase" evidence="15">
    <location>
        <begin position="1239"/>
        <end position="1451"/>
    </location>
</feature>
<dbReference type="NCBIfam" id="TIGR00229">
    <property type="entry name" value="sensory_box"/>
    <property type="match status" value="1"/>
</dbReference>
<feature type="modified residue" description="4-aspartylphosphate" evidence="8">
    <location>
        <position position="679"/>
    </location>
</feature>
<reference evidence="17" key="1">
    <citation type="journal article" date="2019" name="Int. J. Syst. Evol. Microbiol.">
        <title>The Global Catalogue of Microorganisms (GCM) 10K type strain sequencing project: providing services to taxonomists for standard genome sequencing and annotation.</title>
        <authorList>
            <consortium name="The Broad Institute Genomics Platform"/>
            <consortium name="The Broad Institute Genome Sequencing Center for Infectious Disease"/>
            <person name="Wu L."/>
            <person name="Ma J."/>
        </authorList>
    </citation>
    <scope>NUCLEOTIDE SEQUENCE [LARGE SCALE GENOMIC DNA]</scope>
    <source>
        <strain evidence="17">JCM 15614</strain>
    </source>
</reference>